<dbReference type="InterPro" id="IPR050863">
    <property type="entry name" value="CenT-Element_Derived"/>
</dbReference>
<dbReference type="PANTHER" id="PTHR19303:SF26">
    <property type="entry name" value="TIGGER TRANSPOSABLE ELEMENT-DERIVED PROTEIN 1"/>
    <property type="match status" value="1"/>
</dbReference>
<dbReference type="OrthoDB" id="9790050at2759"/>
<evidence type="ECO:0000256" key="4">
    <source>
        <dbReference type="PROSITE-ProRule" id="PRU00320"/>
    </source>
</evidence>
<dbReference type="PROSITE" id="PS50960">
    <property type="entry name" value="HTH_PSQ"/>
    <property type="match status" value="1"/>
</dbReference>
<dbReference type="Pfam" id="PF03221">
    <property type="entry name" value="HTH_Tnp_Tc5"/>
    <property type="match status" value="1"/>
</dbReference>
<evidence type="ECO:0000259" key="7">
    <source>
        <dbReference type="PROSITE" id="PS51253"/>
    </source>
</evidence>
<dbReference type="InterPro" id="IPR004875">
    <property type="entry name" value="DDE_SF_endonuclease_dom"/>
</dbReference>
<dbReference type="SUPFAM" id="SSF46689">
    <property type="entry name" value="Homeodomain-like"/>
    <property type="match status" value="2"/>
</dbReference>
<dbReference type="InterPro" id="IPR006600">
    <property type="entry name" value="HTH_CenpB_DNA-bd_dom"/>
</dbReference>
<keyword evidence="8" id="KW-1185">Reference proteome</keyword>
<keyword evidence="2 4" id="KW-0238">DNA-binding</keyword>
<feature type="region of interest" description="Disordered" evidence="5">
    <location>
        <begin position="545"/>
        <end position="593"/>
    </location>
</feature>
<feature type="DNA-binding region" description="H-T-H motif" evidence="4">
    <location>
        <begin position="33"/>
        <end position="53"/>
    </location>
</feature>
<evidence type="ECO:0000259" key="6">
    <source>
        <dbReference type="PROSITE" id="PS50960"/>
    </source>
</evidence>
<dbReference type="Pfam" id="PF03184">
    <property type="entry name" value="DDE_1"/>
    <property type="match status" value="1"/>
</dbReference>
<dbReference type="Proteomes" id="UP000515202">
    <property type="component" value="Unplaced"/>
</dbReference>
<comment type="subcellular location">
    <subcellularLocation>
        <location evidence="1 4">Nucleus</location>
    </subcellularLocation>
</comment>
<evidence type="ECO:0000256" key="5">
    <source>
        <dbReference type="SAM" id="MobiDB-lite"/>
    </source>
</evidence>
<feature type="domain" description="HTH CENPB-type" evidence="7">
    <location>
        <begin position="70"/>
        <end position="149"/>
    </location>
</feature>
<dbReference type="AlphaFoldDB" id="A0A6P6BNV5"/>
<organism evidence="8 9">
    <name type="scientific">Pteropus vampyrus</name>
    <name type="common">Large flying fox</name>
    <dbReference type="NCBI Taxonomy" id="132908"/>
    <lineage>
        <taxon>Eukaryota</taxon>
        <taxon>Metazoa</taxon>
        <taxon>Chordata</taxon>
        <taxon>Craniata</taxon>
        <taxon>Vertebrata</taxon>
        <taxon>Euteleostomi</taxon>
        <taxon>Mammalia</taxon>
        <taxon>Eutheria</taxon>
        <taxon>Laurasiatheria</taxon>
        <taxon>Chiroptera</taxon>
        <taxon>Yinpterochiroptera</taxon>
        <taxon>Pteropodoidea</taxon>
        <taxon>Pteropodidae</taxon>
        <taxon>Pteropodinae</taxon>
        <taxon>Pteropus</taxon>
    </lineage>
</organism>
<dbReference type="PROSITE" id="PS51253">
    <property type="entry name" value="HTH_CENPB"/>
    <property type="match status" value="1"/>
</dbReference>
<dbReference type="PANTHER" id="PTHR19303">
    <property type="entry name" value="TRANSPOSON"/>
    <property type="match status" value="1"/>
</dbReference>
<dbReference type="RefSeq" id="XP_023376778.1">
    <property type="nucleotide sequence ID" value="XM_023521010.1"/>
</dbReference>
<name>A0A6P6BNV5_PTEVA</name>
<evidence type="ECO:0000256" key="1">
    <source>
        <dbReference type="ARBA" id="ARBA00004123"/>
    </source>
</evidence>
<protein>
    <submittedName>
        <fullName evidence="9">Tigger transposable element-derived protein 1</fullName>
    </submittedName>
</protein>
<feature type="compositionally biased region" description="Polar residues" evidence="5">
    <location>
        <begin position="561"/>
        <end position="573"/>
    </location>
</feature>
<accession>A0A6P6BNV5</accession>
<evidence type="ECO:0000256" key="2">
    <source>
        <dbReference type="ARBA" id="ARBA00023125"/>
    </source>
</evidence>
<gene>
    <name evidence="9" type="primary">LOC111729866</name>
</gene>
<dbReference type="KEGG" id="pvp:111729866"/>
<dbReference type="GeneID" id="111729866"/>
<evidence type="ECO:0000313" key="8">
    <source>
        <dbReference type="Proteomes" id="UP000515202"/>
    </source>
</evidence>
<dbReference type="InterPro" id="IPR009057">
    <property type="entry name" value="Homeodomain-like_sf"/>
</dbReference>
<sequence>MASRCSSERKSRTSLTLNQKLEMIKLSEEGMSKAEIGRKLGLLRQTVSQVVNAKEKFLKEIQSATPVNTRMIRKQNSLIADMEKVLVVWIEDQTSHNIPLSQSLIQSKALTLFNSMKAERGEGAAEEKFEASRGWFVRFKERCCLYNIRVQGEAAGADVEAAASYPEGLAKIINVGGYTKQQIFNVDETALYWKKMPSRTFIAREEKSMPGFKASKDRLTLLLGANAAGDFKLKPMLIYHSKNPRALRNYAKATLPVLYKCNNKAWMTAHLFTTWFTEYFKPTVETYCSEKKIPFKILLLIDNAPVHPRALKEMYNEIDVVFMPASTASILQPMCQGVILTFKSYYLRNTFRKAVVAIDSDPSDGSGQSKLKTFWKRFTILDAIKNIRDSWEEVRIATLTGVWKKLIPTLMNDFEGFKTSVEEVTADVVQIARELELEVEPEDVTELLKSHDKSLTDEELLLMDEQRKWCLEMESTPGEDDVKIVEMTTRDLEYYINLVDEATAGFERIDSNFERSSTVGKMLSNSIVCYREIIRERKSQLMRQTSSSSYFKKLPQPPQPSATTTLISQQPSTLRPDPPPAKRLRLSEGSHDS</sequence>
<dbReference type="GO" id="GO:0005634">
    <property type="term" value="C:nucleus"/>
    <property type="evidence" value="ECO:0007669"/>
    <property type="project" value="UniProtKB-SubCell"/>
</dbReference>
<dbReference type="Pfam" id="PF04218">
    <property type="entry name" value="CENP-B_N"/>
    <property type="match status" value="1"/>
</dbReference>
<dbReference type="Gene3D" id="1.10.10.60">
    <property type="entry name" value="Homeodomain-like"/>
    <property type="match status" value="2"/>
</dbReference>
<dbReference type="SMART" id="SM00674">
    <property type="entry name" value="CENPB"/>
    <property type="match status" value="1"/>
</dbReference>
<evidence type="ECO:0000256" key="3">
    <source>
        <dbReference type="ARBA" id="ARBA00023242"/>
    </source>
</evidence>
<keyword evidence="3 4" id="KW-0539">Nucleus</keyword>
<dbReference type="InterPro" id="IPR007889">
    <property type="entry name" value="HTH_Psq"/>
</dbReference>
<evidence type="ECO:0000313" key="9">
    <source>
        <dbReference type="RefSeq" id="XP_023376778.1"/>
    </source>
</evidence>
<feature type="domain" description="HTH psq-type" evidence="6">
    <location>
        <begin position="6"/>
        <end position="57"/>
    </location>
</feature>
<proteinExistence type="predicted"/>
<reference evidence="9" key="1">
    <citation type="submission" date="2025-08" db="UniProtKB">
        <authorList>
            <consortium name="RefSeq"/>
        </authorList>
    </citation>
    <scope>IDENTIFICATION</scope>
    <source>
        <tissue evidence="9">Kidney</tissue>
    </source>
</reference>
<dbReference type="GO" id="GO:0003677">
    <property type="term" value="F:DNA binding"/>
    <property type="evidence" value="ECO:0007669"/>
    <property type="project" value="UniProtKB-UniRule"/>
</dbReference>